<dbReference type="EMBL" id="JBHTJN010000004">
    <property type="protein sequence ID" value="MFD0965506.1"/>
    <property type="molecule type" value="Genomic_DNA"/>
</dbReference>
<evidence type="ECO:0000256" key="3">
    <source>
        <dbReference type="ARBA" id="ARBA00022801"/>
    </source>
</evidence>
<evidence type="ECO:0000256" key="1">
    <source>
        <dbReference type="ARBA" id="ARBA00001947"/>
    </source>
</evidence>
<dbReference type="Proteomes" id="UP001596996">
    <property type="component" value="Unassembled WGS sequence"/>
</dbReference>
<name>A0ABW3I6E3_9PAST</name>
<sequence length="212" mass="23939">MNIEIIPVTSFRQNCSLVWDDNKSAVAIDPGGDSQKLIRRIEELGLDLKLILLTHGHLDHVGAAPQLKQYFDVKVWGSNQADQYWFEALPEQSKKFGLFEIPAFLPDRWLNENGEKIRIGELEFEVLQLPGHTPGHVGFIDHKNKVAFTGDVLFKQCIGRTDFIGGDHQTLLNSIKERMYVLPDDTIVIAGHGSYTTIGQEKRTNPFVKVES</sequence>
<evidence type="ECO:0000313" key="7">
    <source>
        <dbReference type="Proteomes" id="UP001596996"/>
    </source>
</evidence>
<accession>A0ABW3I6E3</accession>
<protein>
    <submittedName>
        <fullName evidence="6">MBL fold metallo-hydrolase</fullName>
    </submittedName>
</protein>
<dbReference type="PANTHER" id="PTHR46233:SF3">
    <property type="entry name" value="HYDROXYACYLGLUTATHIONE HYDROLASE GLOC"/>
    <property type="match status" value="1"/>
</dbReference>
<proteinExistence type="predicted"/>
<keyword evidence="4" id="KW-0862">Zinc</keyword>
<dbReference type="InterPro" id="IPR036866">
    <property type="entry name" value="RibonucZ/Hydroxyglut_hydro"/>
</dbReference>
<evidence type="ECO:0000256" key="2">
    <source>
        <dbReference type="ARBA" id="ARBA00022723"/>
    </source>
</evidence>
<dbReference type="Gene3D" id="3.60.15.10">
    <property type="entry name" value="Ribonuclease Z/Hydroxyacylglutathione hydrolase-like"/>
    <property type="match status" value="1"/>
</dbReference>
<comment type="cofactor">
    <cofactor evidence="1">
        <name>Zn(2+)</name>
        <dbReference type="ChEBI" id="CHEBI:29105"/>
    </cofactor>
</comment>
<dbReference type="SUPFAM" id="SSF56281">
    <property type="entry name" value="Metallo-hydrolase/oxidoreductase"/>
    <property type="match status" value="1"/>
</dbReference>
<comment type="caution">
    <text evidence="6">The sequence shown here is derived from an EMBL/GenBank/DDBJ whole genome shotgun (WGS) entry which is preliminary data.</text>
</comment>
<keyword evidence="3" id="KW-0378">Hydrolase</keyword>
<evidence type="ECO:0000256" key="4">
    <source>
        <dbReference type="ARBA" id="ARBA00022833"/>
    </source>
</evidence>
<feature type="domain" description="Metallo-beta-lactamase" evidence="5">
    <location>
        <begin position="12"/>
        <end position="192"/>
    </location>
</feature>
<organism evidence="6 7">
    <name type="scientific">Seminibacterium arietis</name>
    <dbReference type="NCBI Taxonomy" id="1173502"/>
    <lineage>
        <taxon>Bacteria</taxon>
        <taxon>Pseudomonadati</taxon>
        <taxon>Pseudomonadota</taxon>
        <taxon>Gammaproteobacteria</taxon>
        <taxon>Pasteurellales</taxon>
        <taxon>Pasteurellaceae</taxon>
        <taxon>Seminibacterium</taxon>
    </lineage>
</organism>
<keyword evidence="2" id="KW-0479">Metal-binding</keyword>
<reference evidence="7" key="1">
    <citation type="journal article" date="2019" name="Int. J. Syst. Evol. Microbiol.">
        <title>The Global Catalogue of Microorganisms (GCM) 10K type strain sequencing project: providing services to taxonomists for standard genome sequencing and annotation.</title>
        <authorList>
            <consortium name="The Broad Institute Genomics Platform"/>
            <consortium name="The Broad Institute Genome Sequencing Center for Infectious Disease"/>
            <person name="Wu L."/>
            <person name="Ma J."/>
        </authorList>
    </citation>
    <scope>NUCLEOTIDE SEQUENCE [LARGE SCALE GENOMIC DNA]</scope>
    <source>
        <strain evidence="7">CCUG 61707</strain>
    </source>
</reference>
<dbReference type="SMART" id="SM00849">
    <property type="entry name" value="Lactamase_B"/>
    <property type="match status" value="1"/>
</dbReference>
<evidence type="ECO:0000259" key="5">
    <source>
        <dbReference type="SMART" id="SM00849"/>
    </source>
</evidence>
<keyword evidence="7" id="KW-1185">Reference proteome</keyword>
<dbReference type="CDD" id="cd07737">
    <property type="entry name" value="YcbL-like_MBL-fold"/>
    <property type="match status" value="1"/>
</dbReference>
<dbReference type="InterPro" id="IPR051453">
    <property type="entry name" value="MBL_Glyoxalase_II"/>
</dbReference>
<dbReference type="PANTHER" id="PTHR46233">
    <property type="entry name" value="HYDROXYACYLGLUTATHIONE HYDROLASE GLOC"/>
    <property type="match status" value="1"/>
</dbReference>
<dbReference type="InterPro" id="IPR001279">
    <property type="entry name" value="Metallo-B-lactamas"/>
</dbReference>
<dbReference type="Pfam" id="PF00753">
    <property type="entry name" value="Lactamase_B"/>
    <property type="match status" value="1"/>
</dbReference>
<dbReference type="RefSeq" id="WP_380818317.1">
    <property type="nucleotide sequence ID" value="NZ_JBHTJN010000004.1"/>
</dbReference>
<evidence type="ECO:0000313" key="6">
    <source>
        <dbReference type="EMBL" id="MFD0965506.1"/>
    </source>
</evidence>
<gene>
    <name evidence="6" type="ORF">ACFQ02_01315</name>
</gene>